<sequence>MALWPKSGERVLNYRIITVGLLSLLLVACSNEPNSATNAAPANRAVASSPTAPVKSWYRFDQVSAGARIYQDNCAACHGKKGEGAENWRKAGPDGKYPAPPLNGSGHAWHHPLNILFHTIKNGSPGGQGNMPAWGEKLSDEEIIAAIAWFQSKWPREIYQNWVQRDAAARSNRG</sequence>
<dbReference type="Proteomes" id="UP000316649">
    <property type="component" value="Unassembled WGS sequence"/>
</dbReference>
<dbReference type="Gene3D" id="1.10.760.10">
    <property type="entry name" value="Cytochrome c-like domain"/>
    <property type="match status" value="1"/>
</dbReference>
<evidence type="ECO:0000256" key="1">
    <source>
        <dbReference type="ARBA" id="ARBA00022448"/>
    </source>
</evidence>
<dbReference type="PROSITE" id="PS51257">
    <property type="entry name" value="PROKAR_LIPOPROTEIN"/>
    <property type="match status" value="1"/>
</dbReference>
<keyword evidence="2 6" id="KW-0349">Heme</keyword>
<protein>
    <submittedName>
        <fullName evidence="8">Cytochrome c</fullName>
    </submittedName>
</protein>
<name>A0A558DL07_9GAMM</name>
<dbReference type="EMBL" id="VMNH01000027">
    <property type="protein sequence ID" value="TVO70050.1"/>
    <property type="molecule type" value="Genomic_DNA"/>
</dbReference>
<keyword evidence="5 6" id="KW-0408">Iron</keyword>
<dbReference type="OrthoDB" id="9811281at2"/>
<keyword evidence="3 6" id="KW-0479">Metal-binding</keyword>
<feature type="domain" description="Cytochrome c" evidence="7">
    <location>
        <begin position="61"/>
        <end position="154"/>
    </location>
</feature>
<dbReference type="GO" id="GO:0009055">
    <property type="term" value="F:electron transfer activity"/>
    <property type="evidence" value="ECO:0007669"/>
    <property type="project" value="InterPro"/>
</dbReference>
<evidence type="ECO:0000256" key="4">
    <source>
        <dbReference type="ARBA" id="ARBA00022982"/>
    </source>
</evidence>
<evidence type="ECO:0000256" key="2">
    <source>
        <dbReference type="ARBA" id="ARBA00022617"/>
    </source>
</evidence>
<dbReference type="InterPro" id="IPR051459">
    <property type="entry name" value="Cytochrome_c-type_DH"/>
</dbReference>
<evidence type="ECO:0000313" key="8">
    <source>
        <dbReference type="EMBL" id="TVO70050.1"/>
    </source>
</evidence>
<dbReference type="InterPro" id="IPR036909">
    <property type="entry name" value="Cyt_c-like_dom_sf"/>
</dbReference>
<dbReference type="PRINTS" id="PR00605">
    <property type="entry name" value="CYTCHROMECIC"/>
</dbReference>
<keyword evidence="9" id="KW-1185">Reference proteome</keyword>
<dbReference type="InterPro" id="IPR008168">
    <property type="entry name" value="Cyt_C_IC"/>
</dbReference>
<accession>A0A558DL07</accession>
<dbReference type="PANTHER" id="PTHR35008">
    <property type="entry name" value="BLL4482 PROTEIN-RELATED"/>
    <property type="match status" value="1"/>
</dbReference>
<dbReference type="GO" id="GO:0005506">
    <property type="term" value="F:iron ion binding"/>
    <property type="evidence" value="ECO:0007669"/>
    <property type="project" value="InterPro"/>
</dbReference>
<reference evidence="8 9" key="1">
    <citation type="submission" date="2019-07" db="EMBL/GenBank/DDBJ databases">
        <title>The pathways for chlorine oxyanion respiration interact through the shared metabolite chlorate.</title>
        <authorList>
            <person name="Barnum T.P."/>
            <person name="Cheng Y."/>
            <person name="Hill K.A."/>
            <person name="Lucas L.N."/>
            <person name="Carlson H.K."/>
            <person name="Coates J.D."/>
        </authorList>
    </citation>
    <scope>NUCLEOTIDE SEQUENCE [LARGE SCALE GENOMIC DNA]</scope>
    <source>
        <strain evidence="8 9">BK-1</strain>
    </source>
</reference>
<dbReference type="PROSITE" id="PS51007">
    <property type="entry name" value="CYTC"/>
    <property type="match status" value="1"/>
</dbReference>
<evidence type="ECO:0000259" key="7">
    <source>
        <dbReference type="PROSITE" id="PS51007"/>
    </source>
</evidence>
<dbReference type="PANTHER" id="PTHR35008:SF4">
    <property type="entry name" value="BLL4482 PROTEIN"/>
    <property type="match status" value="1"/>
</dbReference>
<dbReference type="SUPFAM" id="SSF46626">
    <property type="entry name" value="Cytochrome c"/>
    <property type="match status" value="1"/>
</dbReference>
<evidence type="ECO:0000256" key="6">
    <source>
        <dbReference type="PROSITE-ProRule" id="PRU00433"/>
    </source>
</evidence>
<dbReference type="AlphaFoldDB" id="A0A558DL07"/>
<proteinExistence type="predicted"/>
<keyword evidence="1" id="KW-0813">Transport</keyword>
<gene>
    <name evidence="8" type="ORF">FHP88_17160</name>
</gene>
<dbReference type="InterPro" id="IPR009056">
    <property type="entry name" value="Cyt_c-like_dom"/>
</dbReference>
<evidence type="ECO:0000256" key="5">
    <source>
        <dbReference type="ARBA" id="ARBA00023004"/>
    </source>
</evidence>
<comment type="caution">
    <text evidence="8">The sequence shown here is derived from an EMBL/GenBank/DDBJ whole genome shotgun (WGS) entry which is preliminary data.</text>
</comment>
<organism evidence="8 9">
    <name type="scientific">Sedimenticola selenatireducens</name>
    <dbReference type="NCBI Taxonomy" id="191960"/>
    <lineage>
        <taxon>Bacteria</taxon>
        <taxon>Pseudomonadati</taxon>
        <taxon>Pseudomonadota</taxon>
        <taxon>Gammaproteobacteria</taxon>
        <taxon>Chromatiales</taxon>
        <taxon>Sedimenticolaceae</taxon>
        <taxon>Sedimenticola</taxon>
    </lineage>
</organism>
<dbReference type="Pfam" id="PF13442">
    <property type="entry name" value="Cytochrome_CBB3"/>
    <property type="match status" value="1"/>
</dbReference>
<dbReference type="GO" id="GO:0020037">
    <property type="term" value="F:heme binding"/>
    <property type="evidence" value="ECO:0007669"/>
    <property type="project" value="InterPro"/>
</dbReference>
<keyword evidence="4" id="KW-0249">Electron transport</keyword>
<evidence type="ECO:0000256" key="3">
    <source>
        <dbReference type="ARBA" id="ARBA00022723"/>
    </source>
</evidence>
<evidence type="ECO:0000313" key="9">
    <source>
        <dbReference type="Proteomes" id="UP000316649"/>
    </source>
</evidence>